<dbReference type="PANTHER" id="PTHR37164">
    <property type="entry name" value="BACTERIOHEMERYTHRIN"/>
    <property type="match status" value="1"/>
</dbReference>
<accession>A0ABS0YGC6</accession>
<dbReference type="PANTHER" id="PTHR37164:SF1">
    <property type="entry name" value="BACTERIOHEMERYTHRIN"/>
    <property type="match status" value="1"/>
</dbReference>
<dbReference type="NCBIfam" id="TIGR02481">
    <property type="entry name" value="hemeryth_dom"/>
    <property type="match status" value="1"/>
</dbReference>
<keyword evidence="2" id="KW-0813">Transport</keyword>
<evidence type="ECO:0000256" key="2">
    <source>
        <dbReference type="ARBA" id="ARBA00022621"/>
    </source>
</evidence>
<protein>
    <submittedName>
        <fullName evidence="6">Bacteriohemerythrin</fullName>
    </submittedName>
</protein>
<dbReference type="InterPro" id="IPR012312">
    <property type="entry name" value="Hemerythrin-like"/>
</dbReference>
<dbReference type="InterPro" id="IPR016131">
    <property type="entry name" value="Haemerythrin_Fe_BS"/>
</dbReference>
<dbReference type="InterPro" id="IPR035938">
    <property type="entry name" value="Hemerythrin-like_sf"/>
</dbReference>
<dbReference type="Pfam" id="PF01814">
    <property type="entry name" value="Hemerythrin"/>
    <property type="match status" value="1"/>
</dbReference>
<gene>
    <name evidence="6" type="ORF">JFN91_14240</name>
</gene>
<evidence type="ECO:0000256" key="3">
    <source>
        <dbReference type="ARBA" id="ARBA00022723"/>
    </source>
</evidence>
<keyword evidence="7" id="KW-1185">Reference proteome</keyword>
<evidence type="ECO:0000313" key="6">
    <source>
        <dbReference type="EMBL" id="MBJ6751374.1"/>
    </source>
</evidence>
<proteinExistence type="inferred from homology"/>
<dbReference type="NCBIfam" id="NF033749">
    <property type="entry name" value="bact_hemeryth"/>
    <property type="match status" value="1"/>
</dbReference>
<organism evidence="6 7">
    <name type="scientific">Geomonas anaerohicana</name>
    <dbReference type="NCBI Taxonomy" id="2798583"/>
    <lineage>
        <taxon>Bacteria</taxon>
        <taxon>Pseudomonadati</taxon>
        <taxon>Thermodesulfobacteriota</taxon>
        <taxon>Desulfuromonadia</taxon>
        <taxon>Geobacterales</taxon>
        <taxon>Geobacteraceae</taxon>
        <taxon>Geomonas</taxon>
    </lineage>
</organism>
<dbReference type="PROSITE" id="PS00550">
    <property type="entry name" value="HEMERYTHRINS"/>
    <property type="match status" value="1"/>
</dbReference>
<comment type="similarity">
    <text evidence="1">Belongs to the hemerythrin family.</text>
</comment>
<dbReference type="SUPFAM" id="SSF47188">
    <property type="entry name" value="Hemerythrin-like"/>
    <property type="match status" value="1"/>
</dbReference>
<evidence type="ECO:0000259" key="5">
    <source>
        <dbReference type="Pfam" id="PF01814"/>
    </source>
</evidence>
<keyword evidence="2" id="KW-0561">Oxygen transport</keyword>
<evidence type="ECO:0000256" key="4">
    <source>
        <dbReference type="ARBA" id="ARBA00023004"/>
    </source>
</evidence>
<reference evidence="6 7" key="1">
    <citation type="submission" date="2020-12" db="EMBL/GenBank/DDBJ databases">
        <title>Geomonas sp. Red421, isolated from paddy soil.</title>
        <authorList>
            <person name="Xu Z."/>
            <person name="Zhang Z."/>
            <person name="Masuda Y."/>
            <person name="Itoh H."/>
            <person name="Senoo K."/>
        </authorList>
    </citation>
    <scope>NUCLEOTIDE SEQUENCE [LARGE SCALE GENOMIC DNA]</scope>
    <source>
        <strain evidence="6 7">Red421</strain>
    </source>
</reference>
<dbReference type="InterPro" id="IPR012827">
    <property type="entry name" value="Hemerythrin_metal-bd"/>
</dbReference>
<evidence type="ECO:0000256" key="1">
    <source>
        <dbReference type="ARBA" id="ARBA00010587"/>
    </source>
</evidence>
<sequence length="143" mass="16321">MVLPEWSSQLSIGLKPVDDNHQLLFKLLHIIHAEATYSGEGMVALLTALLTLSMCHFRCEEDWMTRLAFAGTALHKEEHDAFVARVTSYRTAFMKGEAVNKGLVFFLESWMVQHFCSTNKEFRIFLLQNGYVTNRPGKVVLDI</sequence>
<dbReference type="CDD" id="cd12107">
    <property type="entry name" value="Hemerythrin"/>
    <property type="match status" value="1"/>
</dbReference>
<name>A0ABS0YGC6_9BACT</name>
<keyword evidence="4" id="KW-0408">Iron</keyword>
<dbReference type="RefSeq" id="WP_199389849.1">
    <property type="nucleotide sequence ID" value="NZ_JAEMHL010000007.1"/>
</dbReference>
<feature type="domain" description="Hemerythrin-like" evidence="5">
    <location>
        <begin position="17"/>
        <end position="122"/>
    </location>
</feature>
<dbReference type="Proteomes" id="UP000614714">
    <property type="component" value="Unassembled WGS sequence"/>
</dbReference>
<dbReference type="InterPro" id="IPR050669">
    <property type="entry name" value="Hemerythrin"/>
</dbReference>
<dbReference type="EMBL" id="JAEMHL010000007">
    <property type="protein sequence ID" value="MBJ6751374.1"/>
    <property type="molecule type" value="Genomic_DNA"/>
</dbReference>
<keyword evidence="3" id="KW-0479">Metal-binding</keyword>
<dbReference type="Gene3D" id="1.20.120.50">
    <property type="entry name" value="Hemerythrin-like"/>
    <property type="match status" value="1"/>
</dbReference>
<comment type="caution">
    <text evidence="6">The sequence shown here is derived from an EMBL/GenBank/DDBJ whole genome shotgun (WGS) entry which is preliminary data.</text>
</comment>
<evidence type="ECO:0000313" key="7">
    <source>
        <dbReference type="Proteomes" id="UP000614714"/>
    </source>
</evidence>